<protein>
    <submittedName>
        <fullName evidence="1">Histidine phosphatase family protein</fullName>
    </submittedName>
</protein>
<dbReference type="AlphaFoldDB" id="A0A1T2X651"/>
<dbReference type="OrthoDB" id="2185101at2"/>
<dbReference type="InterPro" id="IPR029033">
    <property type="entry name" value="His_PPase_superfam"/>
</dbReference>
<dbReference type="SUPFAM" id="SSF53254">
    <property type="entry name" value="Phosphoglycerate mutase-like"/>
    <property type="match status" value="1"/>
</dbReference>
<dbReference type="SMART" id="SM00855">
    <property type="entry name" value="PGAM"/>
    <property type="match status" value="1"/>
</dbReference>
<dbReference type="Proteomes" id="UP000190188">
    <property type="component" value="Unassembled WGS sequence"/>
</dbReference>
<dbReference type="GO" id="GO:0005737">
    <property type="term" value="C:cytoplasm"/>
    <property type="evidence" value="ECO:0007669"/>
    <property type="project" value="TreeGrafter"/>
</dbReference>
<dbReference type="Pfam" id="PF00300">
    <property type="entry name" value="His_Phos_1"/>
    <property type="match status" value="1"/>
</dbReference>
<dbReference type="CDD" id="cd07067">
    <property type="entry name" value="HP_PGM_like"/>
    <property type="match status" value="1"/>
</dbReference>
<accession>A0A1T2X651</accession>
<dbReference type="PANTHER" id="PTHR48100:SF59">
    <property type="entry name" value="ADENOSYLCOBALAMIN_ALPHA-RIBAZOLE PHOSPHATASE"/>
    <property type="match status" value="1"/>
</dbReference>
<dbReference type="InterPro" id="IPR013078">
    <property type="entry name" value="His_Pase_superF_clade-1"/>
</dbReference>
<dbReference type="PANTHER" id="PTHR48100">
    <property type="entry name" value="BROAD-SPECIFICITY PHOSPHATASE YOR283W-RELATED"/>
    <property type="match status" value="1"/>
</dbReference>
<name>A0A1T2X651_9BACL</name>
<evidence type="ECO:0000313" key="2">
    <source>
        <dbReference type="Proteomes" id="UP000190188"/>
    </source>
</evidence>
<organism evidence="1 2">
    <name type="scientific">Paenibacillus selenitireducens</name>
    <dbReference type="NCBI Taxonomy" id="1324314"/>
    <lineage>
        <taxon>Bacteria</taxon>
        <taxon>Bacillati</taxon>
        <taxon>Bacillota</taxon>
        <taxon>Bacilli</taxon>
        <taxon>Bacillales</taxon>
        <taxon>Paenibacillaceae</taxon>
        <taxon>Paenibacillus</taxon>
    </lineage>
</organism>
<comment type="caution">
    <text evidence="1">The sequence shown here is derived from an EMBL/GenBank/DDBJ whole genome shotgun (WGS) entry which is preliminary data.</text>
</comment>
<dbReference type="EMBL" id="MSZX01000009">
    <property type="protein sequence ID" value="OPA75361.1"/>
    <property type="molecule type" value="Genomic_DNA"/>
</dbReference>
<gene>
    <name evidence="1" type="ORF">BVG16_22500</name>
</gene>
<proteinExistence type="predicted"/>
<reference evidence="1 2" key="1">
    <citation type="submission" date="2017-01" db="EMBL/GenBank/DDBJ databases">
        <title>Genome analysis of Paenibacillus selenitrireducens ES3-24.</title>
        <authorList>
            <person name="Xu D."/>
            <person name="Yao R."/>
            <person name="Zheng S."/>
        </authorList>
    </citation>
    <scope>NUCLEOTIDE SEQUENCE [LARGE SCALE GENOMIC DNA]</scope>
    <source>
        <strain evidence="1 2">ES3-24</strain>
    </source>
</reference>
<sequence>MKTYIYMVRHGESPKTEGNERTRGLTDKGRSDANKVTELLIDEGIDTYVSSPYRRAILTIEELAQSFDKEILVFEELREMIFLSDDKVMADKELYPTVKKMFSDSNFLLPGGESSTICQNRSVAALKEILKKYKGQKVVIGTHGMVMTLMMGYFDSKYDFDFLIQTSKPDIYRMEFDDEDLIETKRLWKD</sequence>
<dbReference type="GO" id="GO:0016791">
    <property type="term" value="F:phosphatase activity"/>
    <property type="evidence" value="ECO:0007669"/>
    <property type="project" value="TreeGrafter"/>
</dbReference>
<dbReference type="STRING" id="1324314.BVG16_22500"/>
<evidence type="ECO:0000313" key="1">
    <source>
        <dbReference type="EMBL" id="OPA75361.1"/>
    </source>
</evidence>
<dbReference type="InterPro" id="IPR050275">
    <property type="entry name" value="PGM_Phosphatase"/>
</dbReference>
<dbReference type="RefSeq" id="WP_078501434.1">
    <property type="nucleotide sequence ID" value="NZ_MSZX01000009.1"/>
</dbReference>
<dbReference type="Gene3D" id="3.40.50.1240">
    <property type="entry name" value="Phosphoglycerate mutase-like"/>
    <property type="match status" value="1"/>
</dbReference>
<keyword evidence="2" id="KW-1185">Reference proteome</keyword>